<dbReference type="GeneID" id="8244026"/>
<dbReference type="Gene3D" id="3.40.50.150">
    <property type="entry name" value="Vaccinia Virus protein VP39"/>
    <property type="match status" value="1"/>
</dbReference>
<evidence type="ECO:0000256" key="2">
    <source>
        <dbReference type="ARBA" id="ARBA00022589"/>
    </source>
</evidence>
<dbReference type="AlphaFoldDB" id="C1E7J9"/>
<dbReference type="KEGG" id="mis:MICPUN_59038"/>
<gene>
    <name evidence="8" type="ORF">MICPUN_59038</name>
</gene>
<sequence>MQTRVSVPRAPAVISRVGAQHERILRQQAARTVKSASASPAASSITTKRGTVVCRASSSSPGPIRSLFNLEDIAKPFISAKDTLNEGIASFYDESSGLWEDVWGEHMHHGYYPGGAPRDDHVQAQVDMIERSLEWAGLDATTAEDGVDRILDVGCGIGGSSRHMARMWPGCVTRGITLSPVQAKRANELAAEQGLGDRSTFQVADALNQPFDDSSFDLVWSMESGEHMPDKGKFVNELARVCAPGGRILIVTWCHRILREGEKTLPDDELQLLDRICEGYYLPRWCSVAEYARLCADEGLVDVRTADWSEQVSPFWRAVIRTALTWRGFVGLLRAGPATVRGGLVMPLMHQGLRRGTIRFNLITATKPR</sequence>
<feature type="region of interest" description="SAM motif I" evidence="6">
    <location>
        <begin position="150"/>
        <end position="159"/>
    </location>
</feature>
<accession>C1E7J9</accession>
<keyword evidence="9" id="KW-1185">Reference proteome</keyword>
<evidence type="ECO:0000259" key="7">
    <source>
        <dbReference type="Pfam" id="PF08241"/>
    </source>
</evidence>
<protein>
    <recommendedName>
        <fullName evidence="7">Methyltransferase type 11 domain-containing protein</fullName>
    </recommendedName>
</protein>
<evidence type="ECO:0000256" key="3">
    <source>
        <dbReference type="ARBA" id="ARBA00022603"/>
    </source>
</evidence>
<dbReference type="OMA" id="YCLPYVI"/>
<proteinExistence type="inferred from homology"/>
<evidence type="ECO:0000256" key="1">
    <source>
        <dbReference type="ARBA" id="ARBA00004913"/>
    </source>
</evidence>
<dbReference type="GO" id="GO:0032259">
    <property type="term" value="P:methylation"/>
    <property type="evidence" value="ECO:0007669"/>
    <property type="project" value="UniProtKB-UniRule"/>
</dbReference>
<evidence type="ECO:0000313" key="9">
    <source>
        <dbReference type="Proteomes" id="UP000002009"/>
    </source>
</evidence>
<dbReference type="Pfam" id="PF08241">
    <property type="entry name" value="Methyltransf_11"/>
    <property type="match status" value="1"/>
</dbReference>
<dbReference type="eggNOG" id="KOG1269">
    <property type="taxonomic scope" value="Eukaryota"/>
</dbReference>
<dbReference type="PANTHER" id="PTHR44068:SF11">
    <property type="entry name" value="GERANYL DIPHOSPHATE 2-C-METHYLTRANSFERASE"/>
    <property type="match status" value="1"/>
</dbReference>
<keyword evidence="4 6" id="KW-0808">Transferase</keyword>
<dbReference type="PROSITE" id="PS51581">
    <property type="entry name" value="SAM_GTMT"/>
    <property type="match status" value="1"/>
</dbReference>
<comment type="pathway">
    <text evidence="1">Alkaloid biosynthesis.</text>
</comment>
<dbReference type="GO" id="GO:0008757">
    <property type="term" value="F:S-adenosylmethionine-dependent methyltransferase activity"/>
    <property type="evidence" value="ECO:0007669"/>
    <property type="project" value="InterPro"/>
</dbReference>
<dbReference type="InterPro" id="IPR050447">
    <property type="entry name" value="Erg6_SMT_methyltransf"/>
</dbReference>
<evidence type="ECO:0000256" key="5">
    <source>
        <dbReference type="ARBA" id="ARBA00022691"/>
    </source>
</evidence>
<dbReference type="Proteomes" id="UP000002009">
    <property type="component" value="Chromosome 6"/>
</dbReference>
<evidence type="ECO:0000256" key="4">
    <source>
        <dbReference type="ARBA" id="ARBA00022679"/>
    </source>
</evidence>
<organism evidence="8 9">
    <name type="scientific">Micromonas commoda (strain RCC299 / NOUM17 / CCMP2709)</name>
    <name type="common">Picoplanktonic green alga</name>
    <dbReference type="NCBI Taxonomy" id="296587"/>
    <lineage>
        <taxon>Eukaryota</taxon>
        <taxon>Viridiplantae</taxon>
        <taxon>Chlorophyta</taxon>
        <taxon>Mamiellophyceae</taxon>
        <taxon>Mamiellales</taxon>
        <taxon>Mamiellaceae</taxon>
        <taxon>Micromonas</taxon>
    </lineage>
</organism>
<feature type="region of interest" description="SAM motif II" evidence="6">
    <location>
        <begin position="214"/>
        <end position="222"/>
    </location>
</feature>
<feature type="domain" description="Methyltransferase type 11" evidence="7">
    <location>
        <begin position="151"/>
        <end position="250"/>
    </location>
</feature>
<keyword evidence="2" id="KW-0017">Alkaloid metabolism</keyword>
<evidence type="ECO:0000313" key="8">
    <source>
        <dbReference type="EMBL" id="ACO64345.1"/>
    </source>
</evidence>
<feature type="region of interest" description="SAM motif III" evidence="6">
    <location>
        <begin position="241"/>
        <end position="250"/>
    </location>
</feature>
<reference evidence="8 9" key="1">
    <citation type="journal article" date="2009" name="Science">
        <title>Green evolution and dynamic adaptations revealed by genomes of the marine picoeukaryotes Micromonas.</title>
        <authorList>
            <person name="Worden A.Z."/>
            <person name="Lee J.H."/>
            <person name="Mock T."/>
            <person name="Rouze P."/>
            <person name="Simmons M.P."/>
            <person name="Aerts A.L."/>
            <person name="Allen A.E."/>
            <person name="Cuvelier M.L."/>
            <person name="Derelle E."/>
            <person name="Everett M.V."/>
            <person name="Foulon E."/>
            <person name="Grimwood J."/>
            <person name="Gundlach H."/>
            <person name="Henrissat B."/>
            <person name="Napoli C."/>
            <person name="McDonald S.M."/>
            <person name="Parker M.S."/>
            <person name="Rombauts S."/>
            <person name="Salamov A."/>
            <person name="Von Dassow P."/>
            <person name="Badger J.H."/>
            <person name="Coutinho P.M."/>
            <person name="Demir E."/>
            <person name="Dubchak I."/>
            <person name="Gentemann C."/>
            <person name="Eikrem W."/>
            <person name="Gready J.E."/>
            <person name="John U."/>
            <person name="Lanier W."/>
            <person name="Lindquist E.A."/>
            <person name="Lucas S."/>
            <person name="Mayer K.F."/>
            <person name="Moreau H."/>
            <person name="Not F."/>
            <person name="Otillar R."/>
            <person name="Panaud O."/>
            <person name="Pangilinan J."/>
            <person name="Paulsen I."/>
            <person name="Piegu B."/>
            <person name="Poliakov A."/>
            <person name="Robbens S."/>
            <person name="Schmutz J."/>
            <person name="Toulza E."/>
            <person name="Wyss T."/>
            <person name="Zelensky A."/>
            <person name="Zhou K."/>
            <person name="Armbrust E.V."/>
            <person name="Bhattacharya D."/>
            <person name="Goodenough U.W."/>
            <person name="Van de Peer Y."/>
            <person name="Grigoriev I.V."/>
        </authorList>
    </citation>
    <scope>NUCLEOTIDE SEQUENCE [LARGE SCALE GENOMIC DNA]</scope>
    <source>
        <strain evidence="9">RCC299 / NOUM17</strain>
    </source>
</reference>
<dbReference type="PANTHER" id="PTHR44068">
    <property type="entry name" value="ZGC:194242"/>
    <property type="match status" value="1"/>
</dbReference>
<dbReference type="SUPFAM" id="SSF53335">
    <property type="entry name" value="S-adenosyl-L-methionine-dependent methyltransferases"/>
    <property type="match status" value="1"/>
</dbReference>
<evidence type="ECO:0000256" key="6">
    <source>
        <dbReference type="PROSITE-ProRule" id="PRU00914"/>
    </source>
</evidence>
<dbReference type="EMBL" id="CP001327">
    <property type="protein sequence ID" value="ACO64345.1"/>
    <property type="molecule type" value="Genomic_DNA"/>
</dbReference>
<name>C1E7J9_MICCC</name>
<dbReference type="STRING" id="296587.C1E7J9"/>
<keyword evidence="3 6" id="KW-0489">Methyltransferase</keyword>
<dbReference type="CDD" id="cd02440">
    <property type="entry name" value="AdoMet_MTases"/>
    <property type="match status" value="1"/>
</dbReference>
<dbReference type="RefSeq" id="XP_002503087.1">
    <property type="nucleotide sequence ID" value="XM_002503041.1"/>
</dbReference>
<dbReference type="InterPro" id="IPR013216">
    <property type="entry name" value="Methyltransf_11"/>
</dbReference>
<comment type="similarity">
    <text evidence="6">Belongs to the class I-like SAM-binding methyltransferase superfamily. gTMT family.</text>
</comment>
<dbReference type="OrthoDB" id="8300214at2759"/>
<dbReference type="InParanoid" id="C1E7J9"/>
<dbReference type="InterPro" id="IPR025774">
    <property type="entry name" value="PiNMT-like"/>
</dbReference>
<dbReference type="InterPro" id="IPR029063">
    <property type="entry name" value="SAM-dependent_MTases_sf"/>
</dbReference>
<dbReference type="GO" id="GO:0009820">
    <property type="term" value="P:alkaloid metabolic process"/>
    <property type="evidence" value="ECO:0007669"/>
    <property type="project" value="UniProtKB-KW"/>
</dbReference>
<keyword evidence="5 6" id="KW-0949">S-adenosyl-L-methionine</keyword>
<dbReference type="FunCoup" id="C1E7J9">
    <property type="interactions" value="131"/>
</dbReference>